<comment type="caution">
    <text evidence="1">The sequence shown here is derived from an EMBL/GenBank/DDBJ whole genome shotgun (WGS) entry which is preliminary data.</text>
</comment>
<dbReference type="EMBL" id="JANJQO010000035">
    <property type="protein sequence ID" value="KAJ2983307.1"/>
    <property type="molecule type" value="Genomic_DNA"/>
</dbReference>
<protein>
    <submittedName>
        <fullName evidence="1">Uncharacterized protein</fullName>
    </submittedName>
</protein>
<keyword evidence="2" id="KW-1185">Reference proteome</keyword>
<reference evidence="1" key="1">
    <citation type="submission" date="2022-08" db="EMBL/GenBank/DDBJ databases">
        <title>Genome Sequence of Lecanicillium fungicola.</title>
        <authorList>
            <person name="Buettner E."/>
        </authorList>
    </citation>
    <scope>NUCLEOTIDE SEQUENCE</scope>
    <source>
        <strain evidence="1">Babe33</strain>
    </source>
</reference>
<sequence length="590" mass="67542">MAILEDCEVTDVIICGCGPTGAMLAGYLGMLSVKNVVLEREADITTDPRGIALDEEGIRYFQGLGLYEHMYTEIGTCMDQFQFVSGTKTDLGRDPFLVMDYSTKVVLDMLDSYVTSNLPSKNIYDKRVTEDKDWVYCIYKDRQGETRKIKAKFLVGADGKTGFTRKNYLEPRGVAMERAHNSTYEETWVALNWRITLPTEKSHPDFPLWKLNYTPQDVYNAFFPVNFRFLCNPHRPAVCGRFGLMSERLWRFEFVVLPGEDGIEMSSKEMIDKVVFPYLRQKGARYGSCNKWAKDRVILCGDAAHVFPPFGGQGIASGFRDAISLAWRLSVACSYQPEEHARIEPLLRGWYEERKQQLERSLASTIENGEFVTARNPLKIIWRDWYFWFLQLFPPVRHQLHLGNRREGMTKYEHEGDMPFMPELGGGKCFPQVYCIDLNGSSANVCFTDDVIWNNQKKCLFQLLVLPKTLQSMSSLTKSVDTLLSRPGSPLALKDTTIILDDVSFITPKGPLNLPPYRQFYRVASGEEFAVSKLCYGRPKPKGYDPYRLGKEVNHCPLVILRPDRFVFAACKDIKDLESALKQLREFLHS</sequence>
<gene>
    <name evidence="1" type="ORF">NQ176_g781</name>
</gene>
<evidence type="ECO:0000313" key="1">
    <source>
        <dbReference type="EMBL" id="KAJ2983307.1"/>
    </source>
</evidence>
<accession>A0ACC1NVG4</accession>
<organism evidence="1 2">
    <name type="scientific">Zarea fungicola</name>
    <dbReference type="NCBI Taxonomy" id="93591"/>
    <lineage>
        <taxon>Eukaryota</taxon>
        <taxon>Fungi</taxon>
        <taxon>Dikarya</taxon>
        <taxon>Ascomycota</taxon>
        <taxon>Pezizomycotina</taxon>
        <taxon>Sordariomycetes</taxon>
        <taxon>Hypocreomycetidae</taxon>
        <taxon>Hypocreales</taxon>
        <taxon>Cordycipitaceae</taxon>
        <taxon>Zarea</taxon>
    </lineage>
</organism>
<proteinExistence type="predicted"/>
<dbReference type="Proteomes" id="UP001143910">
    <property type="component" value="Unassembled WGS sequence"/>
</dbReference>
<name>A0ACC1NVG4_9HYPO</name>
<evidence type="ECO:0000313" key="2">
    <source>
        <dbReference type="Proteomes" id="UP001143910"/>
    </source>
</evidence>